<reference evidence="8" key="1">
    <citation type="submission" date="2014-02" db="EMBL/GenBank/DDBJ databases">
        <title>Expanding our view of genomic diversity in Candidatus Accumulibacter clades.</title>
        <authorList>
            <person name="Skennerton C.T."/>
            <person name="Barr J.J."/>
            <person name="Slater F.R."/>
            <person name="Bond P.L."/>
            <person name="Tyson G.W."/>
        </authorList>
    </citation>
    <scope>NUCLEOTIDE SEQUENCE [LARGE SCALE GENOMIC DNA]</scope>
</reference>
<dbReference type="Pfam" id="PF00460">
    <property type="entry name" value="Flg_bb_rod"/>
    <property type="match status" value="1"/>
</dbReference>
<dbReference type="AlphaFoldDB" id="A0A011NUA5"/>
<comment type="similarity">
    <text evidence="2 6">Belongs to the flagella basal body rod proteins family.</text>
</comment>
<gene>
    <name evidence="8" type="primary">flgB</name>
    <name evidence="8" type="ORF">AW08_01368</name>
</gene>
<dbReference type="InterPro" id="IPR006300">
    <property type="entry name" value="FlgB"/>
</dbReference>
<keyword evidence="4 6" id="KW-0975">Bacterial flagellum</keyword>
<name>A0A011NUA5_9PROT</name>
<evidence type="ECO:0000259" key="7">
    <source>
        <dbReference type="Pfam" id="PF00460"/>
    </source>
</evidence>
<dbReference type="EMBL" id="JFAX01000006">
    <property type="protein sequence ID" value="EXI68150.1"/>
    <property type="molecule type" value="Genomic_DNA"/>
</dbReference>
<organism evidence="8 9">
    <name type="scientific">Candidatus Accumulibacter adjunctus</name>
    <dbReference type="NCBI Taxonomy" id="1454001"/>
    <lineage>
        <taxon>Bacteria</taxon>
        <taxon>Pseudomonadati</taxon>
        <taxon>Pseudomonadota</taxon>
        <taxon>Betaproteobacteria</taxon>
        <taxon>Candidatus Accumulibacter</taxon>
    </lineage>
</organism>
<dbReference type="PATRIC" id="fig|1454001.3.peg.1417"/>
<proteinExistence type="inferred from homology"/>
<accession>A0A011NUA5</accession>
<evidence type="ECO:0000256" key="1">
    <source>
        <dbReference type="ARBA" id="ARBA00004117"/>
    </source>
</evidence>
<evidence type="ECO:0000313" key="9">
    <source>
        <dbReference type="Proteomes" id="UP000020218"/>
    </source>
</evidence>
<comment type="subunit">
    <text evidence="6">The basal body constitutes a major portion of the flagellar organelle and consists of a number of rings mounted on a central rod.</text>
</comment>
<dbReference type="PIRSF" id="PIRSF002889">
    <property type="entry name" value="Rod_FlgB"/>
    <property type="match status" value="1"/>
</dbReference>
<sequence length="134" mass="14405">MLSKLDRNLQFQQQALGLRASRQQVLAGNIANADTPNFKARDFNFAAALESALGGRSAGSLPLTMTASRHLAGDPSQRASSLLYRQPMQPSADGNTVEMDVEGAQLAENTIFYEAGLTFISGKIRTMMTALQGQ</sequence>
<dbReference type="GO" id="GO:0030694">
    <property type="term" value="C:bacterial-type flagellum basal body, rod"/>
    <property type="evidence" value="ECO:0007669"/>
    <property type="project" value="InterPro"/>
</dbReference>
<dbReference type="Proteomes" id="UP000020218">
    <property type="component" value="Unassembled WGS sequence"/>
</dbReference>
<evidence type="ECO:0000256" key="5">
    <source>
        <dbReference type="ARBA" id="ARBA00024934"/>
    </source>
</evidence>
<feature type="domain" description="Flagellar basal body rod protein N-terminal" evidence="7">
    <location>
        <begin position="9"/>
        <end position="39"/>
    </location>
</feature>
<dbReference type="PANTHER" id="PTHR30435">
    <property type="entry name" value="FLAGELLAR PROTEIN"/>
    <property type="match status" value="1"/>
</dbReference>
<dbReference type="InterPro" id="IPR001444">
    <property type="entry name" value="Flag_bb_rod_N"/>
</dbReference>
<evidence type="ECO:0000256" key="6">
    <source>
        <dbReference type="PIRNR" id="PIRNR002889"/>
    </source>
</evidence>
<protein>
    <recommendedName>
        <fullName evidence="3 6">Flagellar basal body rod protein FlgB</fullName>
    </recommendedName>
</protein>
<comment type="subcellular location">
    <subcellularLocation>
        <location evidence="1 6">Bacterial flagellum basal body</location>
    </subcellularLocation>
</comment>
<dbReference type="STRING" id="1454001.AW08_01368"/>
<dbReference type="PANTHER" id="PTHR30435:SF12">
    <property type="entry name" value="FLAGELLAR BASAL BODY ROD PROTEIN FLGB"/>
    <property type="match status" value="1"/>
</dbReference>
<evidence type="ECO:0000256" key="2">
    <source>
        <dbReference type="ARBA" id="ARBA00009677"/>
    </source>
</evidence>
<evidence type="ECO:0000313" key="8">
    <source>
        <dbReference type="EMBL" id="EXI68150.1"/>
    </source>
</evidence>
<comment type="function">
    <text evidence="5 6">Structural component of flagellum, the bacterial motility apparatus. Part of the rod structure of flagellar basal body.</text>
</comment>
<comment type="caution">
    <text evidence="8">The sequence shown here is derived from an EMBL/GenBank/DDBJ whole genome shotgun (WGS) entry which is preliminary data.</text>
</comment>
<keyword evidence="9" id="KW-1185">Reference proteome</keyword>
<dbReference type="NCBIfam" id="TIGR01396">
    <property type="entry name" value="FlgB"/>
    <property type="match status" value="1"/>
</dbReference>
<evidence type="ECO:0000256" key="3">
    <source>
        <dbReference type="ARBA" id="ARBA00014376"/>
    </source>
</evidence>
<evidence type="ECO:0000256" key="4">
    <source>
        <dbReference type="ARBA" id="ARBA00023143"/>
    </source>
</evidence>
<dbReference type="GO" id="GO:0071978">
    <property type="term" value="P:bacterial-type flagellum-dependent swarming motility"/>
    <property type="evidence" value="ECO:0007669"/>
    <property type="project" value="TreeGrafter"/>
</dbReference>